<dbReference type="Gene3D" id="1.25.40.20">
    <property type="entry name" value="Ankyrin repeat-containing domain"/>
    <property type="match status" value="1"/>
</dbReference>
<evidence type="ECO:0000313" key="3">
    <source>
        <dbReference type="EMBL" id="ECA8232981.1"/>
    </source>
</evidence>
<dbReference type="EMBL" id="DAAMGI010000021">
    <property type="protein sequence ID" value="HAC6548379.1"/>
    <property type="molecule type" value="Genomic_DNA"/>
</dbReference>
<sequence>MPAFSSGILQIISYAGYYRLKIRERPMDEQRLLDLYIRESFYKSSSHSDVMRFLRAGNDINATDDNGNNALFQCRTPEAMTSLISNGINIHHVNNAGQHALFHQQDPELLETLISLGLDLKQTDIHGRSCIFGHFGNPESLEVLLNAGCDINHRDNLGSTLLHLPVSPEVLSLGINRGCDVNIINHAGEGIIESFRSDEYFEIILSYIDKFHKRTLHIDFCNYQSVVFLFDLYERGFSIELNKKHVIINSNIGDYKDILLMLNYISEIHDVNFYTIERRPLYKGINKKVVKWMIRNGFHVDLSRTEGDENHEEIVAYKARYEQRELSKVLKSNKGTPAITKNGGRL</sequence>
<reference evidence="3" key="3">
    <citation type="submission" date="2019-01" db="EMBL/GenBank/DDBJ databases">
        <authorList>
            <consortium name="GenomeTrakr network: Whole genome sequencing for foodborne pathogen traceback"/>
        </authorList>
    </citation>
    <scope>NUCLEOTIDE SEQUENCE</scope>
    <source>
        <strain evidence="3">AUSMDU00022896</strain>
    </source>
</reference>
<accession>A0A5H6XVT8</accession>
<reference evidence="4" key="1">
    <citation type="journal article" date="2018" name="Genome Biol.">
        <title>SKESA: strategic k-mer extension for scrupulous assemblies.</title>
        <authorList>
            <person name="Souvorov A."/>
            <person name="Agarwala R."/>
            <person name="Lipman D.J."/>
        </authorList>
    </citation>
    <scope>NUCLEOTIDE SEQUENCE</scope>
    <source>
        <strain evidence="4">IVB 588/24</strain>
    </source>
</reference>
<keyword evidence="2" id="KW-0040">ANK repeat</keyword>
<dbReference type="InterPro" id="IPR036770">
    <property type="entry name" value="Ankyrin_rpt-contain_sf"/>
</dbReference>
<evidence type="ECO:0000256" key="2">
    <source>
        <dbReference type="ARBA" id="ARBA00023043"/>
    </source>
</evidence>
<organism evidence="3">
    <name type="scientific">Salmonella enterica subsp. enterica serovar Heidelberg</name>
    <dbReference type="NCBI Taxonomy" id="611"/>
    <lineage>
        <taxon>Bacteria</taxon>
        <taxon>Pseudomonadati</taxon>
        <taxon>Pseudomonadota</taxon>
        <taxon>Gammaproteobacteria</taxon>
        <taxon>Enterobacterales</taxon>
        <taxon>Enterobacteriaceae</taxon>
        <taxon>Salmonella</taxon>
    </lineage>
</organism>
<comment type="caution">
    <text evidence="3">The sequence shown here is derived from an EMBL/GenBank/DDBJ whole genome shotgun (WGS) entry which is preliminary data.</text>
</comment>
<evidence type="ECO:0000256" key="1">
    <source>
        <dbReference type="ARBA" id="ARBA00022737"/>
    </source>
</evidence>
<evidence type="ECO:0000313" key="4">
    <source>
        <dbReference type="EMBL" id="HAC6548379.1"/>
    </source>
</evidence>
<dbReference type="EMBL" id="AAHVPR010000089">
    <property type="protein sequence ID" value="ECA8232981.1"/>
    <property type="molecule type" value="Genomic_DNA"/>
</dbReference>
<evidence type="ECO:0000313" key="5">
    <source>
        <dbReference type="EMBL" id="HAE6941731.1"/>
    </source>
</evidence>
<dbReference type="AlphaFoldDB" id="A0A5H6XVT8"/>
<dbReference type="PANTHER" id="PTHR24134:SF9">
    <property type="entry name" value="ANKYRIN REPEAT AND SOCS BOX PROTEIN 8"/>
    <property type="match status" value="1"/>
</dbReference>
<keyword evidence="1" id="KW-0677">Repeat</keyword>
<dbReference type="EMBL" id="DAASTI010000021">
    <property type="protein sequence ID" value="HAE6941731.1"/>
    <property type="molecule type" value="Genomic_DNA"/>
</dbReference>
<protein>
    <submittedName>
        <fullName evidence="3">Ankyrin repeat domain-containing protein</fullName>
    </submittedName>
</protein>
<dbReference type="PANTHER" id="PTHR24134">
    <property type="entry name" value="ANKYRIN REPEAT-CONTAINING PROTEIN DDB_G0279043"/>
    <property type="match status" value="1"/>
</dbReference>
<dbReference type="SUPFAM" id="SSF48403">
    <property type="entry name" value="Ankyrin repeat"/>
    <property type="match status" value="1"/>
</dbReference>
<proteinExistence type="predicted"/>
<gene>
    <name evidence="3" type="ORF">EQK47_24250</name>
    <name evidence="4" type="ORF">G0B22_19150</name>
    <name evidence="5" type="ORF">GNB72_003528</name>
</gene>
<name>A0A5H6XVT8_SALET</name>
<reference evidence="4" key="2">
    <citation type="submission" date="2018-07" db="EMBL/GenBank/DDBJ databases">
        <authorList>
            <consortium name="NCBI Pathogen Detection Project"/>
        </authorList>
    </citation>
    <scope>NUCLEOTIDE SEQUENCE</scope>
    <source>
        <strain evidence="4">IVB 588/24</strain>
    </source>
</reference>